<keyword evidence="2" id="KW-1133">Transmembrane helix</keyword>
<protein>
    <submittedName>
        <fullName evidence="3">Uncharacterized protein</fullName>
    </submittedName>
</protein>
<feature type="region of interest" description="Disordered" evidence="1">
    <location>
        <begin position="120"/>
        <end position="158"/>
    </location>
</feature>
<dbReference type="OrthoDB" id="2425321at2759"/>
<dbReference type="EMBL" id="JACYCD010000691">
    <property type="protein sequence ID" value="KAF8688876.1"/>
    <property type="molecule type" value="Genomic_DNA"/>
</dbReference>
<feature type="transmembrane region" description="Helical" evidence="2">
    <location>
        <begin position="622"/>
        <end position="642"/>
    </location>
</feature>
<feature type="region of interest" description="Disordered" evidence="1">
    <location>
        <begin position="1"/>
        <end position="108"/>
    </location>
</feature>
<feature type="region of interest" description="Disordered" evidence="1">
    <location>
        <begin position="367"/>
        <end position="462"/>
    </location>
</feature>
<gene>
    <name evidence="3" type="ORF">RHS03_09145</name>
</gene>
<reference evidence="3" key="1">
    <citation type="submission" date="2020-09" db="EMBL/GenBank/DDBJ databases">
        <title>Comparative genome analyses of four rice-infecting Rhizoctonia solani isolates reveal extensive enrichment of homogalacturonan modification genes.</title>
        <authorList>
            <person name="Lee D.-Y."/>
            <person name="Jeon J."/>
            <person name="Kim K.-T."/>
            <person name="Cheong K."/>
            <person name="Song H."/>
            <person name="Choi G."/>
            <person name="Ko J."/>
            <person name="Opiyo S.O."/>
            <person name="Zuo S."/>
            <person name="Madhav S."/>
            <person name="Lee Y.-H."/>
            <person name="Wang G.-L."/>
        </authorList>
    </citation>
    <scope>NUCLEOTIDE SEQUENCE</scope>
    <source>
        <strain evidence="3">AG1-IA WGL</strain>
    </source>
</reference>
<feature type="compositionally biased region" description="Pro residues" evidence="1">
    <location>
        <begin position="8"/>
        <end position="17"/>
    </location>
</feature>
<evidence type="ECO:0000313" key="4">
    <source>
        <dbReference type="Proteomes" id="UP000602905"/>
    </source>
</evidence>
<organism evidence="3 4">
    <name type="scientific">Rhizoctonia solani</name>
    <dbReference type="NCBI Taxonomy" id="456999"/>
    <lineage>
        <taxon>Eukaryota</taxon>
        <taxon>Fungi</taxon>
        <taxon>Dikarya</taxon>
        <taxon>Basidiomycota</taxon>
        <taxon>Agaricomycotina</taxon>
        <taxon>Agaricomycetes</taxon>
        <taxon>Cantharellales</taxon>
        <taxon>Ceratobasidiaceae</taxon>
        <taxon>Rhizoctonia</taxon>
    </lineage>
</organism>
<dbReference type="AlphaFoldDB" id="A0A8H7HJK0"/>
<name>A0A8H7HJK0_9AGAM</name>
<feature type="non-terminal residue" evidence="3">
    <location>
        <position position="652"/>
    </location>
</feature>
<evidence type="ECO:0000256" key="2">
    <source>
        <dbReference type="SAM" id="Phobius"/>
    </source>
</evidence>
<evidence type="ECO:0000256" key="1">
    <source>
        <dbReference type="SAM" id="MobiDB-lite"/>
    </source>
</evidence>
<sequence>MNAHEAYPPLPPSPEIPSEPLAPSRTSRAPPYIRTSFSSRYARPQSQSAHTTPSDALPMITSPSALSLRHHSQSRGHRYSKSINLGDNPPPLPLPSEAIDAGYASNNECSDNRTEAIIRQWRTKRHESDPGLLGKSREKNETSPSLPVSPKSGKPRTQINVLKDNPRIWTPPQLAQYLLTALRFKPNQSSETVPVPKPVAQDIANFVVKYKLNGRVFLRLQDKDIEEMGINQLWRTVLMSSSLELRKSLLKGRIWGFGCDNVEECSDQPTLEHGRRVPSTVLEREETSNRKSASVYSEPGPLYKSQDLNTLRSGGYIPPSSPTLTFNSDASNYVASYRSTRPRAESISSVASSSAGRVREIVQNLERAASSSEDAISGNEDAGFASSEVTSESDEDQESRLDANNRNISYAIDGPTKNEATHPQLSTPQSNGVSAVDSPVASHTSKTSRASTSDFIETPSSPSSMDLLAVAQSRELPNLSRKDFSNSTTKNILAEEPTIEALLGEEGNAYEGRPRATSWGAKAWEEEFLGGTSRRVPAIEIPKTSAKPLADIGRTQEMITVPRSVWDNLCRRLDDTERRIALLEMQEAERKGEVELLTGWNFSDDPNIPRAKSPGSFSVVTLSPYLVIVGVGVCALVAEYVFGHMAGRRSRS</sequence>
<feature type="compositionally biased region" description="Polar residues" evidence="1">
    <location>
        <begin position="441"/>
        <end position="462"/>
    </location>
</feature>
<comment type="caution">
    <text evidence="3">The sequence shown here is derived from an EMBL/GenBank/DDBJ whole genome shotgun (WGS) entry which is preliminary data.</text>
</comment>
<feature type="compositionally biased region" description="Basic residues" evidence="1">
    <location>
        <begin position="68"/>
        <end position="80"/>
    </location>
</feature>
<keyword evidence="2" id="KW-0812">Transmembrane</keyword>
<feature type="compositionally biased region" description="Polar residues" evidence="1">
    <location>
        <begin position="35"/>
        <end position="54"/>
    </location>
</feature>
<accession>A0A8H7HJK0</accession>
<dbReference type="Proteomes" id="UP000602905">
    <property type="component" value="Unassembled WGS sequence"/>
</dbReference>
<feature type="region of interest" description="Disordered" evidence="1">
    <location>
        <begin position="268"/>
        <end position="301"/>
    </location>
</feature>
<evidence type="ECO:0000313" key="3">
    <source>
        <dbReference type="EMBL" id="KAF8688876.1"/>
    </source>
</evidence>
<keyword evidence="2" id="KW-0472">Membrane</keyword>
<feature type="compositionally biased region" description="Polar residues" evidence="1">
    <location>
        <begin position="421"/>
        <end position="433"/>
    </location>
</feature>
<proteinExistence type="predicted"/>